<evidence type="ECO:0000259" key="4">
    <source>
        <dbReference type="Pfam" id="PF00061"/>
    </source>
</evidence>
<dbReference type="AlphaFoldDB" id="A0A6J0TN70"/>
<dbReference type="PANTHER" id="PTHR11430">
    <property type="entry name" value="LIPOCALIN"/>
    <property type="match status" value="1"/>
</dbReference>
<dbReference type="InterPro" id="IPR022272">
    <property type="entry name" value="Lipocalin_CS"/>
</dbReference>
<dbReference type="InterPro" id="IPR000566">
    <property type="entry name" value="Lipocln_cytosolic_FA-bd_dom"/>
</dbReference>
<dbReference type="GO" id="GO:0036094">
    <property type="term" value="F:small molecule binding"/>
    <property type="evidence" value="ECO:0007669"/>
    <property type="project" value="InterPro"/>
</dbReference>
<evidence type="ECO:0000256" key="1">
    <source>
        <dbReference type="ARBA" id="ARBA00006889"/>
    </source>
</evidence>
<accession>A0A6J0TN70</accession>
<dbReference type="PRINTS" id="PR00179">
    <property type="entry name" value="LIPOCALIN"/>
</dbReference>
<dbReference type="Gene3D" id="2.40.128.20">
    <property type="match status" value="1"/>
</dbReference>
<gene>
    <name evidence="6" type="primary">LOC110078794</name>
</gene>
<proteinExistence type="inferred from homology"/>
<protein>
    <submittedName>
        <fullName evidence="6">Prostaglandin-H2 D-isomerase-like</fullName>
    </submittedName>
</protein>
<dbReference type="InterPro" id="IPR002345">
    <property type="entry name" value="Lipocalin"/>
</dbReference>
<evidence type="ECO:0000256" key="2">
    <source>
        <dbReference type="RuleBase" id="RU003695"/>
    </source>
</evidence>
<sequence>MMGLPWEGALAGLCLLRFAAAFITQPDFAPEKFYGTWYTVGTALDSGYVTNEHLYRVTVEAGEKDSLIFRSPVAEQNCKMADVKLTLAEKVGKYQRIVSGKPTTFTVVETDYISFAIMGTESKDLRVLHLYTRAPEIPKDIREKFKELVRCAQFPTDSVMFHNTEGECPLN</sequence>
<comment type="similarity">
    <text evidence="1 2">Belongs to the calycin superfamily. Lipocalin family.</text>
</comment>
<evidence type="ECO:0000313" key="5">
    <source>
        <dbReference type="Proteomes" id="UP001652642"/>
    </source>
</evidence>
<dbReference type="GeneID" id="110078794"/>
<name>A0A6J0TN70_9SAUR</name>
<reference evidence="6" key="1">
    <citation type="submission" date="2025-08" db="UniProtKB">
        <authorList>
            <consortium name="RefSeq"/>
        </authorList>
    </citation>
    <scope>IDENTIFICATION</scope>
</reference>
<dbReference type="InterPro" id="IPR012674">
    <property type="entry name" value="Calycin"/>
</dbReference>
<dbReference type="RefSeq" id="XP_020648953.2">
    <property type="nucleotide sequence ID" value="XM_020793294.2"/>
</dbReference>
<dbReference type="PROSITE" id="PS00213">
    <property type="entry name" value="LIPOCALIN"/>
    <property type="match status" value="1"/>
</dbReference>
<dbReference type="Proteomes" id="UP001652642">
    <property type="component" value="Chromosome Z"/>
</dbReference>
<feature type="signal peptide" evidence="3">
    <location>
        <begin position="1"/>
        <end position="21"/>
    </location>
</feature>
<keyword evidence="5" id="KW-1185">Reference proteome</keyword>
<organism evidence="5 6">
    <name type="scientific">Pogona vitticeps</name>
    <name type="common">central bearded dragon</name>
    <dbReference type="NCBI Taxonomy" id="103695"/>
    <lineage>
        <taxon>Eukaryota</taxon>
        <taxon>Metazoa</taxon>
        <taxon>Chordata</taxon>
        <taxon>Craniata</taxon>
        <taxon>Vertebrata</taxon>
        <taxon>Euteleostomi</taxon>
        <taxon>Lepidosauria</taxon>
        <taxon>Squamata</taxon>
        <taxon>Bifurcata</taxon>
        <taxon>Unidentata</taxon>
        <taxon>Episquamata</taxon>
        <taxon>Toxicofera</taxon>
        <taxon>Iguania</taxon>
        <taxon>Acrodonta</taxon>
        <taxon>Agamidae</taxon>
        <taxon>Amphibolurinae</taxon>
        <taxon>Pogona</taxon>
    </lineage>
</organism>
<dbReference type="PANTHER" id="PTHR11430:SF32">
    <property type="entry name" value="CHLOROPLASTIC LIPOCALIN"/>
    <property type="match status" value="1"/>
</dbReference>
<dbReference type="KEGG" id="pvt:110078794"/>
<evidence type="ECO:0000313" key="6">
    <source>
        <dbReference type="RefSeq" id="XP_020648953.2"/>
    </source>
</evidence>
<feature type="chain" id="PRO_5047275912" evidence="3">
    <location>
        <begin position="22"/>
        <end position="171"/>
    </location>
</feature>
<keyword evidence="3" id="KW-0732">Signal</keyword>
<dbReference type="SUPFAM" id="SSF50814">
    <property type="entry name" value="Lipocalins"/>
    <property type="match status" value="1"/>
</dbReference>
<evidence type="ECO:0000256" key="3">
    <source>
        <dbReference type="SAM" id="SignalP"/>
    </source>
</evidence>
<dbReference type="InParanoid" id="A0A6J0TN70"/>
<feature type="domain" description="Lipocalin/cytosolic fatty-acid binding" evidence="4">
    <location>
        <begin position="35"/>
        <end position="160"/>
    </location>
</feature>
<dbReference type="Pfam" id="PF00061">
    <property type="entry name" value="Lipocalin"/>
    <property type="match status" value="1"/>
</dbReference>